<dbReference type="AlphaFoldDB" id="A0A4C1ZRJ4"/>
<feature type="compositionally biased region" description="Low complexity" evidence="1">
    <location>
        <begin position="154"/>
        <end position="169"/>
    </location>
</feature>
<evidence type="ECO:0000313" key="3">
    <source>
        <dbReference type="Proteomes" id="UP000299102"/>
    </source>
</evidence>
<name>A0A4C1ZRJ4_EUMVA</name>
<comment type="caution">
    <text evidence="2">The sequence shown here is derived from an EMBL/GenBank/DDBJ whole genome shotgun (WGS) entry which is preliminary data.</text>
</comment>
<proteinExistence type="predicted"/>
<accession>A0A4C1ZRJ4</accession>
<feature type="compositionally biased region" description="Basic residues" evidence="1">
    <location>
        <begin position="124"/>
        <end position="135"/>
    </location>
</feature>
<evidence type="ECO:0000256" key="1">
    <source>
        <dbReference type="SAM" id="MobiDB-lite"/>
    </source>
</evidence>
<dbReference type="Proteomes" id="UP000299102">
    <property type="component" value="Unassembled WGS sequence"/>
</dbReference>
<keyword evidence="3" id="KW-1185">Reference proteome</keyword>
<gene>
    <name evidence="2" type="ORF">EVAR_38928_1</name>
</gene>
<organism evidence="2 3">
    <name type="scientific">Eumeta variegata</name>
    <name type="common">Bagworm moth</name>
    <name type="synonym">Eumeta japonica</name>
    <dbReference type="NCBI Taxonomy" id="151549"/>
    <lineage>
        <taxon>Eukaryota</taxon>
        <taxon>Metazoa</taxon>
        <taxon>Ecdysozoa</taxon>
        <taxon>Arthropoda</taxon>
        <taxon>Hexapoda</taxon>
        <taxon>Insecta</taxon>
        <taxon>Pterygota</taxon>
        <taxon>Neoptera</taxon>
        <taxon>Endopterygota</taxon>
        <taxon>Lepidoptera</taxon>
        <taxon>Glossata</taxon>
        <taxon>Ditrysia</taxon>
        <taxon>Tineoidea</taxon>
        <taxon>Psychidae</taxon>
        <taxon>Oiketicinae</taxon>
        <taxon>Eumeta</taxon>
    </lineage>
</organism>
<dbReference type="EMBL" id="BGZK01002049">
    <property type="protein sequence ID" value="GBP90022.1"/>
    <property type="molecule type" value="Genomic_DNA"/>
</dbReference>
<evidence type="ECO:0000313" key="2">
    <source>
        <dbReference type="EMBL" id="GBP90022.1"/>
    </source>
</evidence>
<feature type="region of interest" description="Disordered" evidence="1">
    <location>
        <begin position="113"/>
        <end position="198"/>
    </location>
</feature>
<reference evidence="2 3" key="1">
    <citation type="journal article" date="2019" name="Commun. Biol.">
        <title>The bagworm genome reveals a unique fibroin gene that provides high tensile strength.</title>
        <authorList>
            <person name="Kono N."/>
            <person name="Nakamura H."/>
            <person name="Ohtoshi R."/>
            <person name="Tomita M."/>
            <person name="Numata K."/>
            <person name="Arakawa K."/>
        </authorList>
    </citation>
    <scope>NUCLEOTIDE SEQUENCE [LARGE SCALE GENOMIC DNA]</scope>
</reference>
<protein>
    <submittedName>
        <fullName evidence="2">Uncharacterized protein</fullName>
    </submittedName>
</protein>
<dbReference type="OrthoDB" id="7487383at2759"/>
<sequence>MGPPDGGRPIYQNHRLEESVDRVRKIDTPPLNSIPDDIRTTEQIDHAIGALTSHVRTVVKRCEREVPASSDRRKFPPDILELIRAKTKLLRELYPTRISIQARLNAKITKGAQNGGYTPIPRLKTGRLHRPRRRGGSGCIANSIETQCSRLPARHSSYSSRGRGSSKPPSNRRRSDTCLTQRSPTAGEIAPRPEGTGP</sequence>